<dbReference type="SMART" id="SM00734">
    <property type="entry name" value="ZnF_Rad18"/>
    <property type="match status" value="1"/>
</dbReference>
<keyword evidence="10" id="KW-1185">Reference proteome</keyword>
<organism evidence="9 10">
    <name type="scientific">Cymbomonas tetramitiformis</name>
    <dbReference type="NCBI Taxonomy" id="36881"/>
    <lineage>
        <taxon>Eukaryota</taxon>
        <taxon>Viridiplantae</taxon>
        <taxon>Chlorophyta</taxon>
        <taxon>Pyramimonadophyceae</taxon>
        <taxon>Pyramimonadales</taxon>
        <taxon>Pyramimonadaceae</taxon>
        <taxon>Cymbomonas</taxon>
    </lineage>
</organism>
<dbReference type="GO" id="GO:0006281">
    <property type="term" value="P:DNA repair"/>
    <property type="evidence" value="ECO:0007669"/>
    <property type="project" value="UniProtKB-KW"/>
</dbReference>
<dbReference type="InterPro" id="IPR027450">
    <property type="entry name" value="AlkB-like"/>
</dbReference>
<proteinExistence type="inferred from homology"/>
<comment type="caution">
    <text evidence="9">The sequence shown here is derived from an EMBL/GenBank/DDBJ whole genome shotgun (WGS) entry which is preliminary data.</text>
</comment>
<feature type="domain" description="Fe2OG dioxygenase" evidence="8">
    <location>
        <begin position="273"/>
        <end position="370"/>
    </location>
</feature>
<gene>
    <name evidence="9" type="ORF">CYMTET_23574</name>
</gene>
<dbReference type="PANTHER" id="PTHR12463:SF1">
    <property type="entry name" value="2-OXOGLUTARATE AND FE-DEPENDENT OXYGENASE FAMILY PROTEIN"/>
    <property type="match status" value="1"/>
</dbReference>
<dbReference type="GO" id="GO:0003677">
    <property type="term" value="F:DNA binding"/>
    <property type="evidence" value="ECO:0007669"/>
    <property type="project" value="InterPro"/>
</dbReference>
<evidence type="ECO:0000256" key="7">
    <source>
        <dbReference type="SAM" id="MobiDB-lite"/>
    </source>
</evidence>
<dbReference type="EMBL" id="LGRX02012140">
    <property type="protein sequence ID" value="KAK3267892.1"/>
    <property type="molecule type" value="Genomic_DNA"/>
</dbReference>
<dbReference type="SUPFAM" id="SSF51197">
    <property type="entry name" value="Clavaminate synthase-like"/>
    <property type="match status" value="1"/>
</dbReference>
<name>A0AAE0FXP4_9CHLO</name>
<keyword evidence="4" id="KW-0863">Zinc-finger</keyword>
<evidence type="ECO:0000259" key="8">
    <source>
        <dbReference type="PROSITE" id="PS51471"/>
    </source>
</evidence>
<dbReference type="AlphaFoldDB" id="A0AAE0FXP4"/>
<accession>A0AAE0FXP4</accession>
<feature type="region of interest" description="Disordered" evidence="7">
    <location>
        <begin position="84"/>
        <end position="111"/>
    </location>
</feature>
<dbReference type="GO" id="GO:0070988">
    <property type="term" value="P:demethylation"/>
    <property type="evidence" value="ECO:0007669"/>
    <property type="project" value="InterPro"/>
</dbReference>
<comment type="similarity">
    <text evidence="1">Belongs to the alkB family.</text>
</comment>
<sequence length="395" mass="44216">MASRQCSLDSFYGKKTEESGEVERSTAKRKSARPANGSKALRACLEVNSFVTCPVCQQRVPHTIINIHLDSGCEASAGSIHQKGSAEVSLTRKSTEPTSSNKFGVHTGLKGGWRPSHQNVLDILDEADKADTPDSLHAGPAYAPIHQERESSVQDDDEACKAASESRQVGSLRKAPMLRPSVGATSGLPGHFVLDNFISEEEEALILRCLDEDPENRWAFNSFNGNSRGKRYGVECDLVRRITKPPRFQMPDWLQVVMQRMREVGPPVLADFHPNECNAIDYRRDEGHELLAHCDDRQMSGDVICNLSLAGDCKMTYTKEKGGFRKVDVSLPRRSLQVQAGGVRYDYMHGITNDHLFSERRVSITFRESKIQSRPLYEGARYVSMKNRFKWGQKL</sequence>
<dbReference type="InterPro" id="IPR037151">
    <property type="entry name" value="AlkB-like_sf"/>
</dbReference>
<keyword evidence="6" id="KW-0234">DNA repair</keyword>
<dbReference type="InterPro" id="IPR006642">
    <property type="entry name" value="Rad18_UBZ4"/>
</dbReference>
<evidence type="ECO:0000256" key="6">
    <source>
        <dbReference type="ARBA" id="ARBA00023204"/>
    </source>
</evidence>
<evidence type="ECO:0000256" key="2">
    <source>
        <dbReference type="ARBA" id="ARBA00022723"/>
    </source>
</evidence>
<keyword evidence="2" id="KW-0479">Metal-binding</keyword>
<dbReference type="Gene3D" id="2.60.120.590">
    <property type="entry name" value="Alpha-ketoglutarate-dependent dioxygenase AlkB-like"/>
    <property type="match status" value="1"/>
</dbReference>
<dbReference type="PANTHER" id="PTHR12463">
    <property type="entry name" value="OXYGENASE-RELATED"/>
    <property type="match status" value="1"/>
</dbReference>
<evidence type="ECO:0000256" key="5">
    <source>
        <dbReference type="ARBA" id="ARBA00022833"/>
    </source>
</evidence>
<feature type="region of interest" description="Disordered" evidence="7">
    <location>
        <begin position="1"/>
        <end position="35"/>
    </location>
</feature>
<dbReference type="GO" id="GO:0016491">
    <property type="term" value="F:oxidoreductase activity"/>
    <property type="evidence" value="ECO:0007669"/>
    <property type="project" value="TreeGrafter"/>
</dbReference>
<dbReference type="GO" id="GO:0032451">
    <property type="term" value="F:demethylase activity"/>
    <property type="evidence" value="ECO:0007669"/>
    <property type="project" value="TreeGrafter"/>
</dbReference>
<feature type="compositionally biased region" description="Basic and acidic residues" evidence="7">
    <location>
        <begin position="12"/>
        <end position="26"/>
    </location>
</feature>
<evidence type="ECO:0000256" key="4">
    <source>
        <dbReference type="ARBA" id="ARBA00022771"/>
    </source>
</evidence>
<dbReference type="Pfam" id="PF13532">
    <property type="entry name" value="2OG-FeII_Oxy_2"/>
    <property type="match status" value="1"/>
</dbReference>
<evidence type="ECO:0000313" key="10">
    <source>
        <dbReference type="Proteomes" id="UP001190700"/>
    </source>
</evidence>
<evidence type="ECO:0000313" key="9">
    <source>
        <dbReference type="EMBL" id="KAK3267892.1"/>
    </source>
</evidence>
<evidence type="ECO:0000256" key="1">
    <source>
        <dbReference type="ARBA" id="ARBA00007879"/>
    </source>
</evidence>
<dbReference type="InterPro" id="IPR005123">
    <property type="entry name" value="Oxoglu/Fe-dep_dioxygenase_dom"/>
</dbReference>
<protein>
    <recommendedName>
        <fullName evidence="8">Fe2OG dioxygenase domain-containing protein</fullName>
    </recommendedName>
</protein>
<evidence type="ECO:0000256" key="3">
    <source>
        <dbReference type="ARBA" id="ARBA00022763"/>
    </source>
</evidence>
<dbReference type="PROSITE" id="PS51471">
    <property type="entry name" value="FE2OG_OXY"/>
    <property type="match status" value="1"/>
</dbReference>
<dbReference type="InterPro" id="IPR032857">
    <property type="entry name" value="ALKBH4"/>
</dbReference>
<reference evidence="9 10" key="1">
    <citation type="journal article" date="2015" name="Genome Biol. Evol.">
        <title>Comparative Genomics of a Bacterivorous Green Alga Reveals Evolutionary Causalities and Consequences of Phago-Mixotrophic Mode of Nutrition.</title>
        <authorList>
            <person name="Burns J.A."/>
            <person name="Paasch A."/>
            <person name="Narechania A."/>
            <person name="Kim E."/>
        </authorList>
    </citation>
    <scope>NUCLEOTIDE SEQUENCE [LARGE SCALE GENOMIC DNA]</scope>
    <source>
        <strain evidence="9 10">PLY_AMNH</strain>
    </source>
</reference>
<dbReference type="Gene3D" id="3.30.160.60">
    <property type="entry name" value="Classic Zinc Finger"/>
    <property type="match status" value="1"/>
</dbReference>
<keyword evidence="5" id="KW-0862">Zinc</keyword>
<dbReference type="Proteomes" id="UP001190700">
    <property type="component" value="Unassembled WGS sequence"/>
</dbReference>
<keyword evidence="3" id="KW-0227">DNA damage</keyword>
<dbReference type="GO" id="GO:0008270">
    <property type="term" value="F:zinc ion binding"/>
    <property type="evidence" value="ECO:0007669"/>
    <property type="project" value="UniProtKB-KW"/>
</dbReference>